<feature type="transmembrane region" description="Helical" evidence="8">
    <location>
        <begin position="246"/>
        <end position="265"/>
    </location>
</feature>
<dbReference type="RefSeq" id="WP_285806046.1">
    <property type="nucleotide sequence ID" value="NZ_CP120863.1"/>
</dbReference>
<keyword evidence="11" id="KW-1185">Reference proteome</keyword>
<accession>A0ABY8F2K2</accession>
<evidence type="ECO:0000256" key="8">
    <source>
        <dbReference type="SAM" id="Phobius"/>
    </source>
</evidence>
<reference evidence="10 11" key="1">
    <citation type="submission" date="2023-03" db="EMBL/GenBank/DDBJ databases">
        <title>Roseibium porphyridii sp. nov. and Roseibium rhodosorbium sp. nov. isolated from marine algae, Porphyridium cruentum and Rhodosorus marinus, respectively.</title>
        <authorList>
            <person name="Lee M.W."/>
            <person name="Choi B.J."/>
            <person name="Lee J.K."/>
            <person name="Choi D.G."/>
            <person name="Baek J.H."/>
            <person name="Bayburt H."/>
            <person name="Kim J.M."/>
            <person name="Han D.M."/>
            <person name="Kim K.H."/>
            <person name="Jeon C.O."/>
        </authorList>
    </citation>
    <scope>NUCLEOTIDE SEQUENCE [LARGE SCALE GENOMIC DNA]</scope>
    <source>
        <strain evidence="10 11">KMA01</strain>
    </source>
</reference>
<sequence>MIMTFGAIFLLITGTISPSEALKAIDWNVIAYLFGVFAISHALFASGISEKVSNWICADSRSIPQILLFFILFVTAVSAVLTNDAAAAIGTPIAIAIAASLNIAASLPLIALCVSVTVGSMFSPVGNPQNLLIVADGHFNNAVGTFLEWLAVPALLSLGFTLLWFWYCFRKAPTGDAPSNVTPDEQNMRQWPALLATGLLCALVITDSLAHETDWLPDLPLGALSLIAAVPLFVFSSHRVQLIKEVDWHTLIFFVSMFIVTGAVLKSGALQEWLSPWHDQLGDPLLVTSISFFGSQVFSNVPLVEIYLNLLEGHETATLMLLSGISTLAGNLFILSAASNVIIVQQAEKHGVTPFQFWQFTVYVLPVTAFSLIVCYAWVAFVRNAAG</sequence>
<feature type="transmembrane region" description="Helical" evidence="8">
    <location>
        <begin position="215"/>
        <end position="234"/>
    </location>
</feature>
<proteinExistence type="inferred from homology"/>
<dbReference type="InterPro" id="IPR000802">
    <property type="entry name" value="Arsenical_pump_ArsB"/>
</dbReference>
<comment type="subcellular location">
    <subcellularLocation>
        <location evidence="1">Cell membrane</location>
        <topology evidence="1">Multi-pass membrane protein</topology>
    </subcellularLocation>
</comment>
<dbReference type="PANTHER" id="PTHR43302">
    <property type="entry name" value="TRANSPORTER ARSB-RELATED"/>
    <property type="match status" value="1"/>
</dbReference>
<evidence type="ECO:0000313" key="10">
    <source>
        <dbReference type="EMBL" id="WFE89639.1"/>
    </source>
</evidence>
<protein>
    <submittedName>
        <fullName evidence="10">SLC13 family permease</fullName>
    </submittedName>
</protein>
<organism evidence="10 11">
    <name type="scientific">Roseibium porphyridii</name>
    <dbReference type="NCBI Taxonomy" id="2866279"/>
    <lineage>
        <taxon>Bacteria</taxon>
        <taxon>Pseudomonadati</taxon>
        <taxon>Pseudomonadota</taxon>
        <taxon>Alphaproteobacteria</taxon>
        <taxon>Hyphomicrobiales</taxon>
        <taxon>Stappiaceae</taxon>
        <taxon>Roseibium</taxon>
    </lineage>
</organism>
<feature type="transmembrane region" description="Helical" evidence="8">
    <location>
        <begin position="109"/>
        <end position="126"/>
    </location>
</feature>
<dbReference type="EMBL" id="CP120863">
    <property type="protein sequence ID" value="WFE89639.1"/>
    <property type="molecule type" value="Genomic_DNA"/>
</dbReference>
<feature type="transmembrane region" description="Helical" evidence="8">
    <location>
        <begin position="62"/>
        <end position="81"/>
    </location>
</feature>
<feature type="domain" description="Citrate transporter-like" evidence="9">
    <location>
        <begin position="2"/>
        <end position="308"/>
    </location>
</feature>
<evidence type="ECO:0000256" key="6">
    <source>
        <dbReference type="ARBA" id="ARBA00022989"/>
    </source>
</evidence>
<keyword evidence="4" id="KW-1003">Cell membrane</keyword>
<evidence type="ECO:0000313" key="11">
    <source>
        <dbReference type="Proteomes" id="UP001209803"/>
    </source>
</evidence>
<dbReference type="PRINTS" id="PR00758">
    <property type="entry name" value="ARSENICPUMP"/>
</dbReference>
<keyword evidence="5 8" id="KW-0812">Transmembrane</keyword>
<keyword evidence="7 8" id="KW-0472">Membrane</keyword>
<feature type="transmembrane region" description="Helical" evidence="8">
    <location>
        <begin position="190"/>
        <end position="209"/>
    </location>
</feature>
<evidence type="ECO:0000256" key="7">
    <source>
        <dbReference type="ARBA" id="ARBA00023136"/>
    </source>
</evidence>
<feature type="transmembrane region" description="Helical" evidence="8">
    <location>
        <begin position="146"/>
        <end position="169"/>
    </location>
</feature>
<evidence type="ECO:0000256" key="1">
    <source>
        <dbReference type="ARBA" id="ARBA00004651"/>
    </source>
</evidence>
<gene>
    <name evidence="10" type="ORF">K1718_26380</name>
</gene>
<dbReference type="Proteomes" id="UP001209803">
    <property type="component" value="Chromosome"/>
</dbReference>
<feature type="transmembrane region" description="Helical" evidence="8">
    <location>
        <begin position="31"/>
        <end position="50"/>
    </location>
</feature>
<feature type="transmembrane region" description="Helical" evidence="8">
    <location>
        <begin position="363"/>
        <end position="382"/>
    </location>
</feature>
<dbReference type="Pfam" id="PF03600">
    <property type="entry name" value="CitMHS"/>
    <property type="match status" value="1"/>
</dbReference>
<evidence type="ECO:0000256" key="3">
    <source>
        <dbReference type="ARBA" id="ARBA00022448"/>
    </source>
</evidence>
<evidence type="ECO:0000259" key="9">
    <source>
        <dbReference type="Pfam" id="PF03600"/>
    </source>
</evidence>
<evidence type="ECO:0000256" key="2">
    <source>
        <dbReference type="ARBA" id="ARBA00009843"/>
    </source>
</evidence>
<dbReference type="PANTHER" id="PTHR43302:SF5">
    <property type="entry name" value="TRANSPORTER ARSB-RELATED"/>
    <property type="match status" value="1"/>
</dbReference>
<evidence type="ECO:0000256" key="4">
    <source>
        <dbReference type="ARBA" id="ARBA00022475"/>
    </source>
</evidence>
<feature type="transmembrane region" description="Helical" evidence="8">
    <location>
        <begin position="285"/>
        <end position="308"/>
    </location>
</feature>
<keyword evidence="6 8" id="KW-1133">Transmembrane helix</keyword>
<keyword evidence="3" id="KW-0813">Transport</keyword>
<dbReference type="InterPro" id="IPR004680">
    <property type="entry name" value="Cit_transptr-like_dom"/>
</dbReference>
<feature type="transmembrane region" description="Helical" evidence="8">
    <location>
        <begin position="320"/>
        <end position="343"/>
    </location>
</feature>
<comment type="similarity">
    <text evidence="2">Belongs to the CitM (TC 2.A.11) transporter family.</text>
</comment>
<evidence type="ECO:0000256" key="5">
    <source>
        <dbReference type="ARBA" id="ARBA00022692"/>
    </source>
</evidence>
<name>A0ABY8F2K2_9HYPH</name>